<name>A0ABU4BSB6_RHOGO</name>
<comment type="caution">
    <text evidence="1">The sequence shown here is derived from an EMBL/GenBank/DDBJ whole genome shotgun (WGS) entry which is preliminary data.</text>
</comment>
<reference evidence="1 2" key="1">
    <citation type="submission" date="2023-10" db="EMBL/GenBank/DDBJ databases">
        <title>Development of a sustainable strategy for remediation of hydrocarbon-contaminated territories based on the waste exchange concept.</title>
        <authorList>
            <person name="Krivoruchko A."/>
        </authorList>
    </citation>
    <scope>NUCLEOTIDE SEQUENCE [LARGE SCALE GENOMIC DNA]</scope>
    <source>
        <strain evidence="1 2">IEGM 1203</strain>
    </source>
</reference>
<proteinExistence type="predicted"/>
<protein>
    <submittedName>
        <fullName evidence="1">Uncharacterized protein</fullName>
    </submittedName>
</protein>
<organism evidence="1 2">
    <name type="scientific">Rhodococcus globerulus</name>
    <dbReference type="NCBI Taxonomy" id="33008"/>
    <lineage>
        <taxon>Bacteria</taxon>
        <taxon>Bacillati</taxon>
        <taxon>Actinomycetota</taxon>
        <taxon>Actinomycetes</taxon>
        <taxon>Mycobacteriales</taxon>
        <taxon>Nocardiaceae</taxon>
        <taxon>Rhodococcus</taxon>
    </lineage>
</organism>
<dbReference type="EMBL" id="JAWLKB010000004">
    <property type="protein sequence ID" value="MDV6267078.1"/>
    <property type="molecule type" value="Genomic_DNA"/>
</dbReference>
<evidence type="ECO:0000313" key="1">
    <source>
        <dbReference type="EMBL" id="MDV6267078.1"/>
    </source>
</evidence>
<sequence>MTHPRRMRPPRPRVPTMAEREAIAVEMGLTEPGERLSPRLQRKTAEVITHMEAETAVTALAEAAEIAVETGFAQPISETYKALIAADLPESAAAQVVAAIAPAIWRANQGAAHAR</sequence>
<gene>
    <name evidence="1" type="ORF">R3Q16_10730</name>
</gene>
<keyword evidence="2" id="KW-1185">Reference proteome</keyword>
<evidence type="ECO:0000313" key="2">
    <source>
        <dbReference type="Proteomes" id="UP001185927"/>
    </source>
</evidence>
<accession>A0ABU4BSB6</accession>
<dbReference type="Proteomes" id="UP001185927">
    <property type="component" value="Unassembled WGS sequence"/>
</dbReference>